<evidence type="ECO:0000313" key="4">
    <source>
        <dbReference type="EMBL" id="MCZ3780787.1"/>
    </source>
</evidence>
<dbReference type="Pfam" id="PF03413">
    <property type="entry name" value="PepSY"/>
    <property type="match status" value="2"/>
</dbReference>
<organism evidence="3 5">
    <name type="scientific">Limosilactobacillus vaginalis</name>
    <dbReference type="NCBI Taxonomy" id="1633"/>
    <lineage>
        <taxon>Bacteria</taxon>
        <taxon>Bacillati</taxon>
        <taxon>Bacillota</taxon>
        <taxon>Bacilli</taxon>
        <taxon>Lactobacillales</taxon>
        <taxon>Lactobacillaceae</taxon>
        <taxon>Limosilactobacillus</taxon>
    </lineage>
</organism>
<dbReference type="RefSeq" id="WP_124031866.1">
    <property type="nucleotide sequence ID" value="NZ_CAKMAX010000009.1"/>
</dbReference>
<dbReference type="InterPro" id="IPR025711">
    <property type="entry name" value="PepSY"/>
</dbReference>
<evidence type="ECO:0000313" key="5">
    <source>
        <dbReference type="Proteomes" id="UP001212401"/>
    </source>
</evidence>
<feature type="chain" id="PRO_5043027924" evidence="1">
    <location>
        <begin position="38"/>
        <end position="185"/>
    </location>
</feature>
<evidence type="ECO:0000259" key="2">
    <source>
        <dbReference type="Pfam" id="PF03413"/>
    </source>
</evidence>
<feature type="signal peptide" evidence="1">
    <location>
        <begin position="1"/>
        <end position="37"/>
    </location>
</feature>
<feature type="domain" description="PepSY" evidence="2">
    <location>
        <begin position="46"/>
        <end position="104"/>
    </location>
</feature>
<dbReference type="Proteomes" id="UP001527392">
    <property type="component" value="Unassembled WGS sequence"/>
</dbReference>
<protein>
    <submittedName>
        <fullName evidence="3">PepSY domain-containing protein</fullName>
    </submittedName>
</protein>
<comment type="caution">
    <text evidence="3">The sequence shown here is derived from an EMBL/GenBank/DDBJ whole genome shotgun (WGS) entry which is preliminary data.</text>
</comment>
<evidence type="ECO:0000313" key="6">
    <source>
        <dbReference type="Proteomes" id="UP001527392"/>
    </source>
</evidence>
<proteinExistence type="predicted"/>
<gene>
    <name evidence="4" type="ORF">L2504_01295</name>
    <name evidence="3" type="ORF">L2724_00275</name>
</gene>
<keyword evidence="1" id="KW-0732">Signal</keyword>
<sequence>MKKQSFKKQLTHLLAVTVLTTSSLSGITLATSPAVSAATVSTSKIKLNEKDAVKKFHKQFKNVKIDEIQLETKGNKFVYEISGADNQKEYSADIDAKSGKVTNTKSEALENGEQKTNLDLDKAISRKQANKIAEKAAKKGQGQSWTLENDNGTPVWDVEVVNGQKSTEVKVNAQNKKVISVEADD</sequence>
<evidence type="ECO:0000313" key="3">
    <source>
        <dbReference type="EMBL" id="MCZ3666720.1"/>
    </source>
</evidence>
<dbReference type="EMBL" id="JAKHPH010000001">
    <property type="protein sequence ID" value="MCZ3666720.1"/>
    <property type="molecule type" value="Genomic_DNA"/>
</dbReference>
<dbReference type="Gene3D" id="3.10.450.40">
    <property type="match status" value="2"/>
</dbReference>
<dbReference type="EMBL" id="JAKHMS010000002">
    <property type="protein sequence ID" value="MCZ3780787.1"/>
    <property type="molecule type" value="Genomic_DNA"/>
</dbReference>
<dbReference type="Proteomes" id="UP001212401">
    <property type="component" value="Unassembled WGS sequence"/>
</dbReference>
<dbReference type="AlphaFoldDB" id="A0AAP3GFR2"/>
<name>A0AAP3GFR2_9LACO</name>
<dbReference type="GeneID" id="75083194"/>
<keyword evidence="6" id="KW-1185">Reference proteome</keyword>
<accession>A0AAP3GFR2</accession>
<feature type="domain" description="PepSY" evidence="2">
    <location>
        <begin position="123"/>
        <end position="182"/>
    </location>
</feature>
<reference evidence="3 6" key="1">
    <citation type="submission" date="2022-01" db="EMBL/GenBank/DDBJ databases">
        <title>VMRC isolate genome collection.</title>
        <authorList>
            <person name="France M."/>
            <person name="Rutt L."/>
            <person name="Humphrys M."/>
            <person name="Ravel J."/>
        </authorList>
    </citation>
    <scope>NUCLEOTIDE SEQUENCE</scope>
    <source>
        <strain evidence="4 6">C0030B4</strain>
        <strain evidence="3">C0048A1</strain>
    </source>
</reference>
<evidence type="ECO:0000256" key="1">
    <source>
        <dbReference type="SAM" id="SignalP"/>
    </source>
</evidence>